<evidence type="ECO:0000313" key="1">
    <source>
        <dbReference type="EMBL" id="GGE79023.1"/>
    </source>
</evidence>
<reference evidence="1" key="1">
    <citation type="journal article" date="2014" name="Int. J. Syst. Evol. Microbiol.">
        <title>Complete genome sequence of Corynebacterium casei LMG S-19264T (=DSM 44701T), isolated from a smear-ripened cheese.</title>
        <authorList>
            <consortium name="US DOE Joint Genome Institute (JGI-PGF)"/>
            <person name="Walter F."/>
            <person name="Albersmeier A."/>
            <person name="Kalinowski J."/>
            <person name="Ruckert C."/>
        </authorList>
    </citation>
    <scope>NUCLEOTIDE SEQUENCE</scope>
    <source>
        <strain evidence="1">CGMCC 1.15388</strain>
    </source>
</reference>
<proteinExistence type="predicted"/>
<evidence type="ECO:0000313" key="2">
    <source>
        <dbReference type="Proteomes" id="UP000633136"/>
    </source>
</evidence>
<name>A0A917ERA4_9MICC</name>
<organism evidence="1 2">
    <name type="scientific">Nesterenkonia cremea</name>
    <dbReference type="NCBI Taxonomy" id="1882340"/>
    <lineage>
        <taxon>Bacteria</taxon>
        <taxon>Bacillati</taxon>
        <taxon>Actinomycetota</taxon>
        <taxon>Actinomycetes</taxon>
        <taxon>Micrococcales</taxon>
        <taxon>Micrococcaceae</taxon>
        <taxon>Nesterenkonia</taxon>
    </lineage>
</organism>
<gene>
    <name evidence="1" type="ORF">GCM10011401_27920</name>
</gene>
<dbReference type="AlphaFoldDB" id="A0A917ERA4"/>
<comment type="caution">
    <text evidence="1">The sequence shown here is derived from an EMBL/GenBank/DDBJ whole genome shotgun (WGS) entry which is preliminary data.</text>
</comment>
<dbReference type="Proteomes" id="UP000633136">
    <property type="component" value="Unassembled WGS sequence"/>
</dbReference>
<dbReference type="EMBL" id="BMIS01000023">
    <property type="protein sequence ID" value="GGE79023.1"/>
    <property type="molecule type" value="Genomic_DNA"/>
</dbReference>
<reference evidence="1" key="2">
    <citation type="submission" date="2020-09" db="EMBL/GenBank/DDBJ databases">
        <authorList>
            <person name="Sun Q."/>
            <person name="Zhou Y."/>
        </authorList>
    </citation>
    <scope>NUCLEOTIDE SEQUENCE</scope>
    <source>
        <strain evidence="1">CGMCC 1.15388</strain>
    </source>
</reference>
<accession>A0A917ERA4</accession>
<keyword evidence="2" id="KW-1185">Reference proteome</keyword>
<protein>
    <submittedName>
        <fullName evidence="1">Uncharacterized protein</fullName>
    </submittedName>
</protein>
<sequence length="132" mass="14418">MADLSVSTICRVQILACQKGLLEISRQRLKVNLAGSDIGELLLEETGDVRTRDLACAPKLNRLQHLTQAETGSLGGTDKPQPCDGLIVITTVPATRSHWFRQEALTLIEANRLTSDTCDGTEFSDKHPSNMT</sequence>